<dbReference type="RefSeq" id="WP_239795893.1">
    <property type="nucleotide sequence ID" value="NZ_OU912926.1"/>
</dbReference>
<sequence>MIDPIQAFMQANSLVTPLFPPESRYHGIAAVQSTQPDGTVVAYLKRRFVPPPENFSLLQEHMVTAGDRLDNLAARYIGDPSQYWRICDANGAIRPEELTETAGKRLRITLPEGIQGVIDAG</sequence>
<dbReference type="Proteomes" id="UP000839052">
    <property type="component" value="Chromosome"/>
</dbReference>
<reference evidence="1 2" key="1">
    <citation type="submission" date="2021-10" db="EMBL/GenBank/DDBJ databases">
        <authorList>
            <person name="Koch H."/>
        </authorList>
    </citation>
    <scope>NUCLEOTIDE SEQUENCE [LARGE SCALE GENOMIC DNA]</scope>
    <source>
        <strain evidence="1">6680</strain>
    </source>
</reference>
<evidence type="ECO:0008006" key="3">
    <source>
        <dbReference type="Google" id="ProtNLM"/>
    </source>
</evidence>
<evidence type="ECO:0000313" key="2">
    <source>
        <dbReference type="Proteomes" id="UP000839052"/>
    </source>
</evidence>
<dbReference type="EMBL" id="OU912926">
    <property type="protein sequence ID" value="CAG9931848.1"/>
    <property type="molecule type" value="Genomic_DNA"/>
</dbReference>
<protein>
    <recommendedName>
        <fullName evidence="3">LysM domain-containing protein</fullName>
    </recommendedName>
</protein>
<accession>A0ABM8YWD8</accession>
<name>A0ABM8YWD8_9PROT</name>
<organism evidence="1 2">
    <name type="scientific">Candidatus Nitrotoga arctica</name>
    <dbReference type="NCBI Taxonomy" id="453162"/>
    <lineage>
        <taxon>Bacteria</taxon>
        <taxon>Pseudomonadati</taxon>
        <taxon>Pseudomonadota</taxon>
        <taxon>Betaproteobacteria</taxon>
        <taxon>Nitrosomonadales</taxon>
        <taxon>Gallionellaceae</taxon>
        <taxon>Candidatus Nitrotoga</taxon>
    </lineage>
</organism>
<keyword evidence="2" id="KW-1185">Reference proteome</keyword>
<proteinExistence type="predicted"/>
<evidence type="ECO:0000313" key="1">
    <source>
        <dbReference type="EMBL" id="CAG9931848.1"/>
    </source>
</evidence>
<gene>
    <name evidence="1" type="ORF">NTG6680_0595</name>
</gene>